<dbReference type="EC" id="2.7.7.7" evidence="16"/>
<feature type="binding site" evidence="16">
    <location>
        <position position="104"/>
    </location>
    <ligand>
        <name>Mg(2+)</name>
        <dbReference type="ChEBI" id="CHEBI:18420"/>
    </ligand>
</feature>
<keyword evidence="9 16" id="KW-0479">Metal-binding</keyword>
<name>A0A140L958_9FIRM</name>
<dbReference type="SUPFAM" id="SSF56672">
    <property type="entry name" value="DNA/RNA polymerases"/>
    <property type="match status" value="1"/>
</dbReference>
<dbReference type="InterPro" id="IPR001126">
    <property type="entry name" value="UmuC"/>
</dbReference>
<keyword evidence="7 16" id="KW-0548">Nucleotidyltransferase</keyword>
<dbReference type="GO" id="GO:0003887">
    <property type="term" value="F:DNA-directed DNA polymerase activity"/>
    <property type="evidence" value="ECO:0007669"/>
    <property type="project" value="UniProtKB-UniRule"/>
</dbReference>
<dbReference type="PROSITE" id="PS50173">
    <property type="entry name" value="UMUC"/>
    <property type="match status" value="1"/>
</dbReference>
<dbReference type="FunFam" id="3.30.1490.100:FF:000004">
    <property type="entry name" value="DNA polymerase IV"/>
    <property type="match status" value="1"/>
</dbReference>
<dbReference type="Pfam" id="PF00817">
    <property type="entry name" value="IMS"/>
    <property type="match status" value="1"/>
</dbReference>
<dbReference type="GO" id="GO:0009432">
    <property type="term" value="P:SOS response"/>
    <property type="evidence" value="ECO:0007669"/>
    <property type="project" value="TreeGrafter"/>
</dbReference>
<dbReference type="InterPro" id="IPR022880">
    <property type="entry name" value="DNApol_IV"/>
</dbReference>
<dbReference type="Gene3D" id="3.30.70.270">
    <property type="match status" value="1"/>
</dbReference>
<sequence>MKRQIIHVDMDAFYASIEQKDHPELRNKPIAVGGRPEGRGVICTASYEARKYGVRSAMPSKKAQQLCPNLIFVPVRMERYVEISQRILEIFEEYTDCIEPLSIDEAFLDVTGKDGIQIGKDIKKRIKKELGLTASVGLSVNKYLAKLASDSQKPDGFAVITEAEAENFLLPLPVRKLWGVGPKTEQELNNLGIYCIKDLIHYDQRVIIEKFGKRGLELLHFAKGKDERPVENKHRRKSIGEENTFEEDIDDVNILIQYIDSYCSVLAHRLQKNGLQIRTITVKAKYEDFENITRSITLPYFTNSHQDIYNSAVNILLTKIRLVKKVRLLGVQVSNILYPDEPVQLQLDLDGMFARGKENAVDKE</sequence>
<evidence type="ECO:0000256" key="3">
    <source>
        <dbReference type="ARBA" id="ARBA00011245"/>
    </source>
</evidence>
<gene>
    <name evidence="16 18" type="primary">dinB</name>
    <name evidence="18" type="ORF">AN619_06110</name>
</gene>
<feature type="site" description="Substrate discrimination" evidence="16">
    <location>
        <position position="14"/>
    </location>
</feature>
<evidence type="ECO:0000259" key="17">
    <source>
        <dbReference type="PROSITE" id="PS50173"/>
    </source>
</evidence>
<dbReference type="PANTHER" id="PTHR11076:SF33">
    <property type="entry name" value="DNA POLYMERASE KAPPA"/>
    <property type="match status" value="1"/>
</dbReference>
<dbReference type="RefSeq" id="WP_068554973.1">
    <property type="nucleotide sequence ID" value="NZ_LOEE01000019.1"/>
</dbReference>
<keyword evidence="5 16" id="KW-0963">Cytoplasm</keyword>
<evidence type="ECO:0000256" key="16">
    <source>
        <dbReference type="HAMAP-Rule" id="MF_01113"/>
    </source>
</evidence>
<dbReference type="Gene3D" id="3.40.1170.60">
    <property type="match status" value="1"/>
</dbReference>
<dbReference type="Pfam" id="PF11798">
    <property type="entry name" value="IMS_HHH"/>
    <property type="match status" value="1"/>
</dbReference>
<keyword evidence="11 16" id="KW-0460">Magnesium</keyword>
<dbReference type="GO" id="GO:0003684">
    <property type="term" value="F:damaged DNA binding"/>
    <property type="evidence" value="ECO:0007669"/>
    <property type="project" value="InterPro"/>
</dbReference>
<dbReference type="SUPFAM" id="SSF100879">
    <property type="entry name" value="Lesion bypass DNA polymerase (Y-family), little finger domain"/>
    <property type="match status" value="1"/>
</dbReference>
<keyword evidence="6 16" id="KW-0808">Transferase</keyword>
<dbReference type="AlphaFoldDB" id="A0A140L958"/>
<evidence type="ECO:0000313" key="18">
    <source>
        <dbReference type="EMBL" id="KXG77083.1"/>
    </source>
</evidence>
<feature type="domain" description="UmuC" evidence="17">
    <location>
        <begin position="5"/>
        <end position="181"/>
    </location>
</feature>
<dbReference type="InterPro" id="IPR043128">
    <property type="entry name" value="Rev_trsase/Diguanyl_cyclase"/>
</dbReference>
<dbReference type="GO" id="GO:0000287">
    <property type="term" value="F:magnesium ion binding"/>
    <property type="evidence" value="ECO:0007669"/>
    <property type="project" value="UniProtKB-UniRule"/>
</dbReference>
<evidence type="ECO:0000256" key="5">
    <source>
        <dbReference type="ARBA" id="ARBA00022490"/>
    </source>
</evidence>
<dbReference type="Gene3D" id="1.10.150.20">
    <property type="entry name" value="5' to 3' exonuclease, C-terminal subdomain"/>
    <property type="match status" value="1"/>
</dbReference>
<evidence type="ECO:0000256" key="9">
    <source>
        <dbReference type="ARBA" id="ARBA00022723"/>
    </source>
</evidence>
<comment type="catalytic activity">
    <reaction evidence="15 16">
        <text>DNA(n) + a 2'-deoxyribonucleoside 5'-triphosphate = DNA(n+1) + diphosphate</text>
        <dbReference type="Rhea" id="RHEA:22508"/>
        <dbReference type="Rhea" id="RHEA-COMP:17339"/>
        <dbReference type="Rhea" id="RHEA-COMP:17340"/>
        <dbReference type="ChEBI" id="CHEBI:33019"/>
        <dbReference type="ChEBI" id="CHEBI:61560"/>
        <dbReference type="ChEBI" id="CHEBI:173112"/>
        <dbReference type="EC" id="2.7.7.7"/>
    </reaction>
</comment>
<dbReference type="OrthoDB" id="9808813at2"/>
<dbReference type="NCBIfam" id="NF010731">
    <property type="entry name" value="PRK14133.1"/>
    <property type="match status" value="1"/>
</dbReference>
<comment type="cofactor">
    <cofactor evidence="16">
        <name>Mg(2+)</name>
        <dbReference type="ChEBI" id="CHEBI:18420"/>
    </cofactor>
    <text evidence="16">Binds 2 magnesium ions per subunit.</text>
</comment>
<organism evidence="18 19">
    <name type="scientific">Thermotalea metallivorans</name>
    <dbReference type="NCBI Taxonomy" id="520762"/>
    <lineage>
        <taxon>Bacteria</taxon>
        <taxon>Bacillati</taxon>
        <taxon>Bacillota</taxon>
        <taxon>Clostridia</taxon>
        <taxon>Peptostreptococcales</taxon>
        <taxon>Thermotaleaceae</taxon>
        <taxon>Thermotalea</taxon>
    </lineage>
</organism>
<dbReference type="PANTHER" id="PTHR11076">
    <property type="entry name" value="DNA REPAIR POLYMERASE UMUC / TRANSFERASE FAMILY MEMBER"/>
    <property type="match status" value="1"/>
</dbReference>
<dbReference type="HAMAP" id="MF_01113">
    <property type="entry name" value="DNApol_IV"/>
    <property type="match status" value="1"/>
</dbReference>
<evidence type="ECO:0000256" key="4">
    <source>
        <dbReference type="ARBA" id="ARBA00022457"/>
    </source>
</evidence>
<comment type="subcellular location">
    <subcellularLocation>
        <location evidence="1 16">Cytoplasm</location>
    </subcellularLocation>
</comment>
<dbReference type="Proteomes" id="UP000070456">
    <property type="component" value="Unassembled WGS sequence"/>
</dbReference>
<evidence type="ECO:0000256" key="6">
    <source>
        <dbReference type="ARBA" id="ARBA00022679"/>
    </source>
</evidence>
<dbReference type="InterPro" id="IPR043502">
    <property type="entry name" value="DNA/RNA_pol_sf"/>
</dbReference>
<dbReference type="GO" id="GO:0006261">
    <property type="term" value="P:DNA-templated DNA replication"/>
    <property type="evidence" value="ECO:0007669"/>
    <property type="project" value="UniProtKB-UniRule"/>
</dbReference>
<evidence type="ECO:0000256" key="8">
    <source>
        <dbReference type="ARBA" id="ARBA00022705"/>
    </source>
</evidence>
<evidence type="ECO:0000256" key="13">
    <source>
        <dbReference type="ARBA" id="ARBA00023125"/>
    </source>
</evidence>
<evidence type="ECO:0000313" key="19">
    <source>
        <dbReference type="Proteomes" id="UP000070456"/>
    </source>
</evidence>
<dbReference type="InterPro" id="IPR036775">
    <property type="entry name" value="DNA_pol_Y-fam_lit_finger_sf"/>
</dbReference>
<keyword evidence="8 16" id="KW-0235">DNA replication</keyword>
<evidence type="ECO:0000256" key="10">
    <source>
        <dbReference type="ARBA" id="ARBA00022763"/>
    </source>
</evidence>
<proteinExistence type="inferred from homology"/>
<comment type="subunit">
    <text evidence="3 16">Monomer.</text>
</comment>
<dbReference type="NCBIfam" id="NF002677">
    <property type="entry name" value="PRK02406.1"/>
    <property type="match status" value="1"/>
</dbReference>
<reference evidence="18 19" key="1">
    <citation type="submission" date="2015-12" db="EMBL/GenBank/DDBJ databases">
        <title>Draft genome sequence of the thermoanaerobe Thermotalea metallivorans, an isolate from the runoff channel of the Great Artesian Basin, Australia.</title>
        <authorList>
            <person name="Patel B.K."/>
        </authorList>
    </citation>
    <scope>NUCLEOTIDE SEQUENCE [LARGE SCALE GENOMIC DNA]</scope>
    <source>
        <strain evidence="18 19">B2-1</strain>
    </source>
</reference>
<protein>
    <recommendedName>
        <fullName evidence="16">DNA polymerase IV</fullName>
        <shortName evidence="16">Pol IV</shortName>
        <ecNumber evidence="16">2.7.7.7</ecNumber>
    </recommendedName>
</protein>
<evidence type="ECO:0000256" key="1">
    <source>
        <dbReference type="ARBA" id="ARBA00004496"/>
    </source>
</evidence>
<dbReference type="CDD" id="cd03586">
    <property type="entry name" value="PolY_Pol_IV_kappa"/>
    <property type="match status" value="1"/>
</dbReference>
<dbReference type="PATRIC" id="fig|520762.4.peg.688"/>
<evidence type="ECO:0000256" key="12">
    <source>
        <dbReference type="ARBA" id="ARBA00022932"/>
    </source>
</evidence>
<evidence type="ECO:0000256" key="11">
    <source>
        <dbReference type="ARBA" id="ARBA00022842"/>
    </source>
</evidence>
<dbReference type="EMBL" id="LOEE01000019">
    <property type="protein sequence ID" value="KXG77083.1"/>
    <property type="molecule type" value="Genomic_DNA"/>
</dbReference>
<keyword evidence="12 16" id="KW-0239">DNA-directed DNA polymerase</keyword>
<dbReference type="Gene3D" id="3.30.1490.100">
    <property type="entry name" value="DNA polymerase, Y-family, little finger domain"/>
    <property type="match status" value="1"/>
</dbReference>
<dbReference type="Pfam" id="PF11799">
    <property type="entry name" value="IMS_C"/>
    <property type="match status" value="1"/>
</dbReference>
<comment type="function">
    <text evidence="16">Poorly processive, error-prone DNA polymerase involved in untargeted mutagenesis. Copies undamaged DNA at stalled replication forks, which arise in vivo from mismatched or misaligned primer ends. These misaligned primers can be extended by PolIV. Exhibits no 3'-5' exonuclease (proofreading) activity. May be involved in translesional synthesis, in conjunction with the beta clamp from PolIII.</text>
</comment>
<evidence type="ECO:0000256" key="2">
    <source>
        <dbReference type="ARBA" id="ARBA00010945"/>
    </source>
</evidence>
<evidence type="ECO:0000256" key="15">
    <source>
        <dbReference type="ARBA" id="ARBA00049244"/>
    </source>
</evidence>
<comment type="caution">
    <text evidence="18">The sequence shown here is derived from an EMBL/GenBank/DDBJ whole genome shotgun (WGS) entry which is preliminary data.</text>
</comment>
<feature type="binding site" evidence="16">
    <location>
        <position position="9"/>
    </location>
    <ligand>
        <name>Mg(2+)</name>
        <dbReference type="ChEBI" id="CHEBI:18420"/>
    </ligand>
</feature>
<comment type="similarity">
    <text evidence="2 16">Belongs to the DNA polymerase type-Y family.</text>
</comment>
<keyword evidence="13 16" id="KW-0238">DNA-binding</keyword>
<keyword evidence="14 16" id="KW-0234">DNA repair</keyword>
<dbReference type="GO" id="GO:0042276">
    <property type="term" value="P:error-prone translesion synthesis"/>
    <property type="evidence" value="ECO:0007669"/>
    <property type="project" value="TreeGrafter"/>
</dbReference>
<accession>A0A140L958</accession>
<dbReference type="InterPro" id="IPR017961">
    <property type="entry name" value="DNA_pol_Y-fam_little_finger"/>
</dbReference>
<dbReference type="GO" id="GO:0006281">
    <property type="term" value="P:DNA repair"/>
    <property type="evidence" value="ECO:0007669"/>
    <property type="project" value="UniProtKB-UniRule"/>
</dbReference>
<dbReference type="InterPro" id="IPR050116">
    <property type="entry name" value="DNA_polymerase-Y"/>
</dbReference>
<dbReference type="STRING" id="520762.AN619_06110"/>
<dbReference type="GO" id="GO:0005829">
    <property type="term" value="C:cytosol"/>
    <property type="evidence" value="ECO:0007669"/>
    <property type="project" value="TreeGrafter"/>
</dbReference>
<keyword evidence="10 16" id="KW-0227">DNA damage</keyword>
<keyword evidence="4 16" id="KW-0515">Mutator protein</keyword>
<dbReference type="FunFam" id="3.40.1170.60:FF:000001">
    <property type="entry name" value="DNA polymerase IV"/>
    <property type="match status" value="1"/>
</dbReference>
<evidence type="ECO:0000256" key="14">
    <source>
        <dbReference type="ARBA" id="ARBA00023204"/>
    </source>
</evidence>
<dbReference type="InterPro" id="IPR024728">
    <property type="entry name" value="PolY_HhH_motif"/>
</dbReference>
<feature type="active site" evidence="16">
    <location>
        <position position="105"/>
    </location>
</feature>
<keyword evidence="19" id="KW-1185">Reference proteome</keyword>
<evidence type="ECO:0000256" key="7">
    <source>
        <dbReference type="ARBA" id="ARBA00022695"/>
    </source>
</evidence>